<accession>A0A836AGP0</accession>
<reference evidence="2 3" key="1">
    <citation type="submission" date="2020-12" db="EMBL/GenBank/DDBJ databases">
        <title>De novo assembly of Tibetan sheep genome.</title>
        <authorList>
            <person name="Li X."/>
        </authorList>
    </citation>
    <scope>NUCLEOTIDE SEQUENCE [LARGE SCALE GENOMIC DNA]</scope>
    <source>
        <tissue evidence="2">Heart</tissue>
    </source>
</reference>
<evidence type="ECO:0000313" key="2">
    <source>
        <dbReference type="EMBL" id="KAG5211814.1"/>
    </source>
</evidence>
<dbReference type="AlphaFoldDB" id="A0A836AGP0"/>
<protein>
    <submittedName>
        <fullName evidence="2">Uncharacterized protein</fullName>
    </submittedName>
</protein>
<feature type="compositionally biased region" description="Polar residues" evidence="1">
    <location>
        <begin position="98"/>
        <end position="108"/>
    </location>
</feature>
<dbReference type="EMBL" id="JAEMGP010000003">
    <property type="protein sequence ID" value="KAG5211814.1"/>
    <property type="molecule type" value="Genomic_DNA"/>
</dbReference>
<proteinExistence type="predicted"/>
<evidence type="ECO:0000313" key="3">
    <source>
        <dbReference type="Proteomes" id="UP000664991"/>
    </source>
</evidence>
<feature type="compositionally biased region" description="Pro residues" evidence="1">
    <location>
        <begin position="87"/>
        <end position="96"/>
    </location>
</feature>
<organism evidence="2 3">
    <name type="scientific">Ovis aries</name>
    <name type="common">Sheep</name>
    <dbReference type="NCBI Taxonomy" id="9940"/>
    <lineage>
        <taxon>Eukaryota</taxon>
        <taxon>Metazoa</taxon>
        <taxon>Chordata</taxon>
        <taxon>Craniata</taxon>
        <taxon>Vertebrata</taxon>
        <taxon>Euteleostomi</taxon>
        <taxon>Mammalia</taxon>
        <taxon>Eutheria</taxon>
        <taxon>Laurasiatheria</taxon>
        <taxon>Artiodactyla</taxon>
        <taxon>Ruminantia</taxon>
        <taxon>Pecora</taxon>
        <taxon>Bovidae</taxon>
        <taxon>Caprinae</taxon>
        <taxon>Ovis</taxon>
    </lineage>
</organism>
<evidence type="ECO:0000256" key="1">
    <source>
        <dbReference type="SAM" id="MobiDB-lite"/>
    </source>
</evidence>
<feature type="region of interest" description="Disordered" evidence="1">
    <location>
        <begin position="1"/>
        <end position="36"/>
    </location>
</feature>
<gene>
    <name evidence="2" type="ORF">JEQ12_014243</name>
</gene>
<name>A0A836AGP0_SHEEP</name>
<comment type="caution">
    <text evidence="2">The sequence shown here is derived from an EMBL/GenBank/DDBJ whole genome shotgun (WGS) entry which is preliminary data.</text>
</comment>
<dbReference type="Proteomes" id="UP000664991">
    <property type="component" value="Unassembled WGS sequence"/>
</dbReference>
<feature type="compositionally biased region" description="Basic and acidic residues" evidence="1">
    <location>
        <begin position="15"/>
        <end position="26"/>
    </location>
</feature>
<feature type="region of interest" description="Disordered" evidence="1">
    <location>
        <begin position="76"/>
        <end position="110"/>
    </location>
</feature>
<sequence>MHKVPTSISPHLKTSKAEAEMARNQEEQPGLPRSPQCQLLFKGPEFYSFFNWKQPTARTAAADHPQISPALAPQASEFPSSQLPETLPAPSPPLPPTRAQNHPSNQSKPLAARLQDAVWTSTPDSATTRLLQKEPPAVHLHATGIRHQLLLSGACLEATQPRKVMSTPGPLQLPVDLSLACSTVLTCSRPRPPCACTSWPSPIRGLDRPPPEARF</sequence>